<gene>
    <name evidence="1" type="ORF">FBU59_000001</name>
</gene>
<reference evidence="1" key="1">
    <citation type="submission" date="2022-07" db="EMBL/GenBank/DDBJ databases">
        <title>Phylogenomic reconstructions and comparative analyses of Kickxellomycotina fungi.</title>
        <authorList>
            <person name="Reynolds N.K."/>
            <person name="Stajich J.E."/>
            <person name="Barry K."/>
            <person name="Grigoriev I.V."/>
            <person name="Crous P."/>
            <person name="Smith M.E."/>
        </authorList>
    </citation>
    <scope>NUCLEOTIDE SEQUENCE</scope>
    <source>
        <strain evidence="1">NRRL 5244</strain>
    </source>
</reference>
<evidence type="ECO:0000313" key="2">
    <source>
        <dbReference type="Proteomes" id="UP001150603"/>
    </source>
</evidence>
<comment type="caution">
    <text evidence="1">The sequence shown here is derived from an EMBL/GenBank/DDBJ whole genome shotgun (WGS) entry which is preliminary data.</text>
</comment>
<organism evidence="1 2">
    <name type="scientific">Linderina macrospora</name>
    <dbReference type="NCBI Taxonomy" id="4868"/>
    <lineage>
        <taxon>Eukaryota</taxon>
        <taxon>Fungi</taxon>
        <taxon>Fungi incertae sedis</taxon>
        <taxon>Zoopagomycota</taxon>
        <taxon>Kickxellomycotina</taxon>
        <taxon>Kickxellomycetes</taxon>
        <taxon>Kickxellales</taxon>
        <taxon>Kickxellaceae</taxon>
        <taxon>Linderina</taxon>
    </lineage>
</organism>
<name>A0ACC1JHS6_9FUNG</name>
<evidence type="ECO:0000313" key="1">
    <source>
        <dbReference type="EMBL" id="KAJ1951643.1"/>
    </source>
</evidence>
<proteinExistence type="predicted"/>
<protein>
    <submittedName>
        <fullName evidence="1">Uncharacterized protein</fullName>
    </submittedName>
</protein>
<keyword evidence="2" id="KW-1185">Reference proteome</keyword>
<dbReference type="EMBL" id="JANBPW010000001">
    <property type="protein sequence ID" value="KAJ1951643.1"/>
    <property type="molecule type" value="Genomic_DNA"/>
</dbReference>
<sequence>MVSVNYSAINPRLISWGDAKPLGSGYIIPIFYKKDELILGVKQRHYRKCKDSYGKEKVIIEIEPEDVLAKTYNIVADIVLSNVAHGSYDELVGGTPSANLDRITKEKDLFVKINGTSFFDSNSQKKSTIPTEGQAAFAISIKSIFVSLTGVSIQLNVFQMVETTMLEKPVIDLANLV</sequence>
<dbReference type="Proteomes" id="UP001150603">
    <property type="component" value="Unassembled WGS sequence"/>
</dbReference>
<accession>A0ACC1JHS6</accession>